<reference evidence="2 3" key="1">
    <citation type="submission" date="2020-06" db="EMBL/GenBank/DDBJ databases">
        <authorList>
            <person name="Li R."/>
            <person name="Bekaert M."/>
        </authorList>
    </citation>
    <scope>NUCLEOTIDE SEQUENCE [LARGE SCALE GENOMIC DNA]</scope>
    <source>
        <strain evidence="3">wild</strain>
    </source>
</reference>
<dbReference type="OrthoDB" id="6159196at2759"/>
<protein>
    <recommendedName>
        <fullName evidence="1">Zinc-ribbon domain-containing protein</fullName>
    </recommendedName>
</protein>
<dbReference type="EMBL" id="CACVKT020008440">
    <property type="protein sequence ID" value="CAC5415447.1"/>
    <property type="molecule type" value="Genomic_DNA"/>
</dbReference>
<sequence>MYCTNCGIQIEPKNKFCSNCGHRIEADVQQLELQETSDEARVSLEALKTKWGASVQRMSKKRVFTGMKKEEPTKTVALHVKILDGKMKMVQRAFKDDMGIDRGYVRIDVQMNSTCRDWMRSVRACFQPSPDLHPYISTSKGNLDKIDQSYSFKQLRNSQKEKKVASTKYAIYFQIKKSRHAIVGSYLRYTEGKRKPAPKVVIEIEDGNESEVNDEDNMIDNQNVHILRELESESNDKVNREGDELWESDLEDPALDTLIDELDVSEIHAVEECPDKSPLSFSSSNVQALDMVLDKKRQRKSVAEGISLKLPEGNRKYITVVYQEHGGISMTRQFGENDTLQVLYTWICMEMDPEILPPKFHLGCHAPEKCTDDDCDHSYVLTPDSANYKIYKHTPTLLFIKEDVCYNLILYIILFEE</sequence>
<evidence type="ECO:0000313" key="2">
    <source>
        <dbReference type="EMBL" id="CAC5415447.1"/>
    </source>
</evidence>
<proteinExistence type="predicted"/>
<evidence type="ECO:0000313" key="3">
    <source>
        <dbReference type="Proteomes" id="UP000507470"/>
    </source>
</evidence>
<dbReference type="AlphaFoldDB" id="A0A6J8E4Z5"/>
<dbReference type="Proteomes" id="UP000507470">
    <property type="component" value="Unassembled WGS sequence"/>
</dbReference>
<keyword evidence="3" id="KW-1185">Reference proteome</keyword>
<dbReference type="InterPro" id="IPR026870">
    <property type="entry name" value="Zinc_ribbon_dom"/>
</dbReference>
<accession>A0A6J8E4Z5</accession>
<feature type="domain" description="Zinc-ribbon" evidence="1">
    <location>
        <begin position="2"/>
        <end position="23"/>
    </location>
</feature>
<evidence type="ECO:0000259" key="1">
    <source>
        <dbReference type="Pfam" id="PF13240"/>
    </source>
</evidence>
<gene>
    <name evidence="2" type="ORF">MCOR_48144</name>
</gene>
<organism evidence="2 3">
    <name type="scientific">Mytilus coruscus</name>
    <name type="common">Sea mussel</name>
    <dbReference type="NCBI Taxonomy" id="42192"/>
    <lineage>
        <taxon>Eukaryota</taxon>
        <taxon>Metazoa</taxon>
        <taxon>Spiralia</taxon>
        <taxon>Lophotrochozoa</taxon>
        <taxon>Mollusca</taxon>
        <taxon>Bivalvia</taxon>
        <taxon>Autobranchia</taxon>
        <taxon>Pteriomorphia</taxon>
        <taxon>Mytilida</taxon>
        <taxon>Mytiloidea</taxon>
        <taxon>Mytilidae</taxon>
        <taxon>Mytilinae</taxon>
        <taxon>Mytilus</taxon>
    </lineage>
</organism>
<dbReference type="Pfam" id="PF13240">
    <property type="entry name" value="Zn_Ribbon_1"/>
    <property type="match status" value="1"/>
</dbReference>
<name>A0A6J8E4Z5_MYTCO</name>